<evidence type="ECO:0000313" key="3">
    <source>
        <dbReference type="Proteomes" id="UP001209318"/>
    </source>
</evidence>
<evidence type="ECO:0000256" key="1">
    <source>
        <dbReference type="SAM" id="Phobius"/>
    </source>
</evidence>
<dbReference type="PIRSF" id="PIRSF038991">
    <property type="entry name" value="Protein_AbrB"/>
    <property type="match status" value="1"/>
</dbReference>
<feature type="transmembrane region" description="Helical" evidence="1">
    <location>
        <begin position="232"/>
        <end position="252"/>
    </location>
</feature>
<reference evidence="2" key="1">
    <citation type="submission" date="2022-10" db="EMBL/GenBank/DDBJ databases">
        <title>Description of Fervidibacillus gen. nov. in the family Fervidibacillaceae fam. nov. with two species, Fervidibacillus albus sp. nov., and Fervidibacillus halotolerans sp. nov., isolated from tidal flat sediments.</title>
        <authorList>
            <person name="Kwon K.K."/>
            <person name="Yang S.-H."/>
        </authorList>
    </citation>
    <scope>NUCLEOTIDE SEQUENCE</scope>
    <source>
        <strain evidence="2">JCM 19140</strain>
    </source>
</reference>
<dbReference type="PANTHER" id="PTHR38457:SF1">
    <property type="entry name" value="REGULATOR ABRB-RELATED"/>
    <property type="match status" value="1"/>
</dbReference>
<dbReference type="EMBL" id="JAOUSF010000001">
    <property type="protein sequence ID" value="MCU9612403.1"/>
    <property type="molecule type" value="Genomic_DNA"/>
</dbReference>
<keyword evidence="1" id="KW-1133">Transmembrane helix</keyword>
<dbReference type="Pfam" id="PF05145">
    <property type="entry name" value="AbrB"/>
    <property type="match status" value="1"/>
</dbReference>
<dbReference type="NCBIfam" id="TIGR03082">
    <property type="entry name" value="Gneg_AbrB_dup"/>
    <property type="match status" value="2"/>
</dbReference>
<feature type="transmembrane region" description="Helical" evidence="1">
    <location>
        <begin position="55"/>
        <end position="73"/>
    </location>
</feature>
<dbReference type="RefSeq" id="WP_263071539.1">
    <property type="nucleotide sequence ID" value="NZ_JAOUSF010000001.1"/>
</dbReference>
<protein>
    <submittedName>
        <fullName evidence="2">AbrB family transcriptional regulator</fullName>
    </submittedName>
</protein>
<keyword evidence="1" id="KW-0472">Membrane</keyword>
<dbReference type="GO" id="GO:0010468">
    <property type="term" value="P:regulation of gene expression"/>
    <property type="evidence" value="ECO:0007669"/>
    <property type="project" value="InterPro"/>
</dbReference>
<comment type="caution">
    <text evidence="2">The sequence shown here is derived from an EMBL/GenBank/DDBJ whole genome shotgun (WGS) entry which is preliminary data.</text>
</comment>
<dbReference type="AlphaFoldDB" id="A0AAE3LS58"/>
<sequence>MLNNQVFRLLETFLVATFGGYIFSLLHLPLPWVLGALSFVMLWQGFMKRKAFVPNTVKNSGFIILGLNFGLYFTKETFETASAYFLPYVLITIMLIIISMVIGIIISKWIKVDKMTSVFSCIPGGLSEMTVASESLHAKSSFVAIFQTVRLVTVLFTVPSVMSFLFLDKTTTTIQQAVTTISAPPIWNYLWFIIPIAVALFIQNKVPAGIIIGALGFTALLNLSPIELPSIPIVLMHVGQILVGAGIGKNINFQDLKIGGKYSLVYFGASLTIIAFAFGLGMIFASFTSLNYATAILSIAPGGLFEMVVTAYNIGGDPAIVSALQLTRILMIVLCVPPFMKWKYGVAEESPIYNS</sequence>
<evidence type="ECO:0000313" key="2">
    <source>
        <dbReference type="EMBL" id="MCU9612403.1"/>
    </source>
</evidence>
<feature type="transmembrane region" description="Helical" evidence="1">
    <location>
        <begin position="20"/>
        <end position="43"/>
    </location>
</feature>
<gene>
    <name evidence="2" type="ORF">OEV98_02355</name>
</gene>
<keyword evidence="3" id="KW-1185">Reference proteome</keyword>
<dbReference type="InterPro" id="IPR007820">
    <property type="entry name" value="AbrB_fam"/>
</dbReference>
<feature type="transmembrane region" description="Helical" evidence="1">
    <location>
        <begin position="264"/>
        <end position="286"/>
    </location>
</feature>
<keyword evidence="1" id="KW-0812">Transmembrane</keyword>
<proteinExistence type="predicted"/>
<dbReference type="Proteomes" id="UP001209318">
    <property type="component" value="Unassembled WGS sequence"/>
</dbReference>
<feature type="transmembrane region" description="Helical" evidence="1">
    <location>
        <begin position="186"/>
        <end position="202"/>
    </location>
</feature>
<dbReference type="InterPro" id="IPR017516">
    <property type="entry name" value="AbrB_dup"/>
</dbReference>
<dbReference type="GO" id="GO:0016020">
    <property type="term" value="C:membrane"/>
    <property type="evidence" value="ECO:0007669"/>
    <property type="project" value="InterPro"/>
</dbReference>
<organism evidence="2 3">
    <name type="scientific">Perspicuibacillus lycopersici</name>
    <dbReference type="NCBI Taxonomy" id="1325689"/>
    <lineage>
        <taxon>Bacteria</taxon>
        <taxon>Bacillati</taxon>
        <taxon>Bacillota</taxon>
        <taxon>Bacilli</taxon>
        <taxon>Bacillales</taxon>
        <taxon>Bacillaceae</taxon>
        <taxon>Perspicuibacillus</taxon>
    </lineage>
</organism>
<name>A0AAE3LS58_9BACI</name>
<dbReference type="PANTHER" id="PTHR38457">
    <property type="entry name" value="REGULATOR ABRB-RELATED"/>
    <property type="match status" value="1"/>
</dbReference>
<feature type="transmembrane region" description="Helical" evidence="1">
    <location>
        <begin position="85"/>
        <end position="106"/>
    </location>
</feature>
<feature type="transmembrane region" description="Helical" evidence="1">
    <location>
        <begin position="142"/>
        <end position="166"/>
    </location>
</feature>
<accession>A0AAE3LS58</accession>
<feature type="transmembrane region" description="Helical" evidence="1">
    <location>
        <begin position="292"/>
        <end position="312"/>
    </location>
</feature>